<protein>
    <submittedName>
        <fullName evidence="1">Uncharacterized protein</fullName>
    </submittedName>
</protein>
<accession>A0A0F8ZNF9</accession>
<gene>
    <name evidence="1" type="ORF">LCGC14_2752310</name>
</gene>
<organism evidence="1">
    <name type="scientific">marine sediment metagenome</name>
    <dbReference type="NCBI Taxonomy" id="412755"/>
    <lineage>
        <taxon>unclassified sequences</taxon>
        <taxon>metagenomes</taxon>
        <taxon>ecological metagenomes</taxon>
    </lineage>
</organism>
<reference evidence="1" key="1">
    <citation type="journal article" date="2015" name="Nature">
        <title>Complex archaea that bridge the gap between prokaryotes and eukaryotes.</title>
        <authorList>
            <person name="Spang A."/>
            <person name="Saw J.H."/>
            <person name="Jorgensen S.L."/>
            <person name="Zaremba-Niedzwiedzka K."/>
            <person name="Martijn J."/>
            <person name="Lind A.E."/>
            <person name="van Eijk R."/>
            <person name="Schleper C."/>
            <person name="Guy L."/>
            <person name="Ettema T.J."/>
        </authorList>
    </citation>
    <scope>NUCLEOTIDE SEQUENCE</scope>
</reference>
<feature type="non-terminal residue" evidence="1">
    <location>
        <position position="21"/>
    </location>
</feature>
<dbReference type="EMBL" id="LAZR01050357">
    <property type="protein sequence ID" value="KKK87530.1"/>
    <property type="molecule type" value="Genomic_DNA"/>
</dbReference>
<proteinExistence type="predicted"/>
<sequence>MEHRDILFAYNGENLFNSCNI</sequence>
<evidence type="ECO:0000313" key="1">
    <source>
        <dbReference type="EMBL" id="KKK87530.1"/>
    </source>
</evidence>
<name>A0A0F8ZNF9_9ZZZZ</name>
<comment type="caution">
    <text evidence="1">The sequence shown here is derived from an EMBL/GenBank/DDBJ whole genome shotgun (WGS) entry which is preliminary data.</text>
</comment>
<dbReference type="AlphaFoldDB" id="A0A0F8ZNF9"/>